<feature type="region of interest" description="Disordered" evidence="1">
    <location>
        <begin position="1"/>
        <end position="101"/>
    </location>
</feature>
<feature type="compositionally biased region" description="Basic and acidic residues" evidence="1">
    <location>
        <begin position="75"/>
        <end position="101"/>
    </location>
</feature>
<feature type="compositionally biased region" description="Basic and acidic residues" evidence="1">
    <location>
        <begin position="1"/>
        <end position="10"/>
    </location>
</feature>
<proteinExistence type="predicted"/>
<sequence>MSMDRSRECDVPQTSSLAARDVRTRKPSCASACRKKLKNAKSKLLNLNNSHEASESHQPPNRAHQSLAGGARGPCQRDFEKFDSNRQVKGDQGRHAELLLT</sequence>
<evidence type="ECO:0000313" key="4">
    <source>
        <dbReference type="Proteomes" id="UP000235392"/>
    </source>
</evidence>
<comment type="caution">
    <text evidence="3">The sequence shown here is derived from an EMBL/GenBank/DDBJ whole genome shotgun (WGS) entry which is preliminary data.</text>
</comment>
<name>A0A2N5UTK9_9BASI</name>
<evidence type="ECO:0000313" key="2">
    <source>
        <dbReference type="EMBL" id="PLW08208.1"/>
    </source>
</evidence>
<dbReference type="AlphaFoldDB" id="A0A2N5UTK9"/>
<dbReference type="EMBL" id="PGCI01001079">
    <property type="protein sequence ID" value="PLW08208.1"/>
    <property type="molecule type" value="Genomic_DNA"/>
</dbReference>
<evidence type="ECO:0000313" key="3">
    <source>
        <dbReference type="EMBL" id="PLW40976.1"/>
    </source>
</evidence>
<dbReference type="Proteomes" id="UP000235392">
    <property type="component" value="Unassembled WGS sequence"/>
</dbReference>
<evidence type="ECO:0000256" key="1">
    <source>
        <dbReference type="SAM" id="MobiDB-lite"/>
    </source>
</evidence>
<reference evidence="3 4" key="1">
    <citation type="submission" date="2017-11" db="EMBL/GenBank/DDBJ databases">
        <title>De novo assembly and phasing of dikaryotic genomes from two isolates of Puccinia coronata f. sp. avenae, the causal agent of oat crown rust.</title>
        <authorList>
            <person name="Miller M.E."/>
            <person name="Zhang Y."/>
            <person name="Omidvar V."/>
            <person name="Sperschneider J."/>
            <person name="Schwessinger B."/>
            <person name="Raley C."/>
            <person name="Palmer J.M."/>
            <person name="Garnica D."/>
            <person name="Upadhyaya N."/>
            <person name="Rathjen J."/>
            <person name="Taylor J.M."/>
            <person name="Park R.F."/>
            <person name="Dodds P.N."/>
            <person name="Hirsch C.D."/>
            <person name="Kianian S.F."/>
            <person name="Figueroa M."/>
        </authorList>
    </citation>
    <scope>NUCLEOTIDE SEQUENCE [LARGE SCALE GENOMIC DNA]</scope>
    <source>
        <strain evidence="3">12SD80</strain>
    </source>
</reference>
<organism evidence="3 4">
    <name type="scientific">Puccinia coronata f. sp. avenae</name>
    <dbReference type="NCBI Taxonomy" id="200324"/>
    <lineage>
        <taxon>Eukaryota</taxon>
        <taxon>Fungi</taxon>
        <taxon>Dikarya</taxon>
        <taxon>Basidiomycota</taxon>
        <taxon>Pucciniomycotina</taxon>
        <taxon>Pucciniomycetes</taxon>
        <taxon>Pucciniales</taxon>
        <taxon>Pucciniaceae</taxon>
        <taxon>Puccinia</taxon>
    </lineage>
</organism>
<protein>
    <submittedName>
        <fullName evidence="3">Uncharacterized protein</fullName>
    </submittedName>
</protein>
<gene>
    <name evidence="3" type="ORF">PCASD_06577</name>
    <name evidence="2" type="ORF">PCASD_23253</name>
</gene>
<dbReference type="EMBL" id="PGCI01000095">
    <property type="protein sequence ID" value="PLW40976.1"/>
    <property type="molecule type" value="Genomic_DNA"/>
</dbReference>
<accession>A0A2N5UTK9</accession>